<dbReference type="GO" id="GO:0061630">
    <property type="term" value="F:ubiquitin protein ligase activity"/>
    <property type="evidence" value="ECO:0007669"/>
    <property type="project" value="UniProtKB-EC"/>
</dbReference>
<evidence type="ECO:0000256" key="15">
    <source>
        <dbReference type="SAM" id="Phobius"/>
    </source>
</evidence>
<comment type="catalytic activity">
    <reaction evidence="1">
        <text>S-ubiquitinyl-[E2 ubiquitin-conjugating enzyme]-L-cysteine + [acceptor protein]-L-lysine = [E2 ubiquitin-conjugating enzyme]-L-cysteine + N(6)-ubiquitinyl-[acceptor protein]-L-lysine.</text>
        <dbReference type="EC" id="2.3.2.27"/>
    </reaction>
</comment>
<evidence type="ECO:0000256" key="3">
    <source>
        <dbReference type="ARBA" id="ARBA00004906"/>
    </source>
</evidence>
<evidence type="ECO:0000256" key="12">
    <source>
        <dbReference type="ARBA" id="ARBA00023136"/>
    </source>
</evidence>
<evidence type="ECO:0000256" key="6">
    <source>
        <dbReference type="ARBA" id="ARBA00022692"/>
    </source>
</evidence>
<keyword evidence="9" id="KW-0833">Ubl conjugation pathway</keyword>
<dbReference type="Pfam" id="PF13639">
    <property type="entry name" value="zf-RING_2"/>
    <property type="match status" value="1"/>
</dbReference>
<comment type="pathway">
    <text evidence="3">Protein modification; protein ubiquitination.</text>
</comment>
<evidence type="ECO:0000256" key="1">
    <source>
        <dbReference type="ARBA" id="ARBA00000900"/>
    </source>
</evidence>
<evidence type="ECO:0000256" key="8">
    <source>
        <dbReference type="ARBA" id="ARBA00022771"/>
    </source>
</evidence>
<evidence type="ECO:0000256" key="14">
    <source>
        <dbReference type="PROSITE-ProRule" id="PRU00175"/>
    </source>
</evidence>
<organism evidence="17 18">
    <name type="scientific">Theobroma cacao</name>
    <name type="common">Cacao</name>
    <name type="synonym">Cocoa</name>
    <dbReference type="NCBI Taxonomy" id="3641"/>
    <lineage>
        <taxon>Eukaryota</taxon>
        <taxon>Viridiplantae</taxon>
        <taxon>Streptophyta</taxon>
        <taxon>Embryophyta</taxon>
        <taxon>Tracheophyta</taxon>
        <taxon>Spermatophyta</taxon>
        <taxon>Magnoliopsida</taxon>
        <taxon>eudicotyledons</taxon>
        <taxon>Gunneridae</taxon>
        <taxon>Pentapetalae</taxon>
        <taxon>rosids</taxon>
        <taxon>malvids</taxon>
        <taxon>Malvales</taxon>
        <taxon>Malvaceae</taxon>
        <taxon>Byttnerioideae</taxon>
        <taxon>Theobroma</taxon>
    </lineage>
</organism>
<dbReference type="EMBL" id="CM001881">
    <property type="protein sequence ID" value="EOY20682.1"/>
    <property type="molecule type" value="Genomic_DNA"/>
</dbReference>
<dbReference type="EC" id="2.3.2.27" evidence="4"/>
<dbReference type="OMA" id="YKMESTS"/>
<feature type="domain" description="RING-type" evidence="16">
    <location>
        <begin position="77"/>
        <end position="119"/>
    </location>
</feature>
<keyword evidence="6 15" id="KW-0812">Transmembrane</keyword>
<name>A0A061FV20_THECC</name>
<evidence type="ECO:0000256" key="9">
    <source>
        <dbReference type="ARBA" id="ARBA00022786"/>
    </source>
</evidence>
<keyword evidence="5" id="KW-0808">Transferase</keyword>
<dbReference type="PANTHER" id="PTHR45768">
    <property type="entry name" value="E3 UBIQUITIN-PROTEIN LIGASE RNF13-LIKE"/>
    <property type="match status" value="1"/>
</dbReference>
<dbReference type="Gene3D" id="3.30.40.10">
    <property type="entry name" value="Zinc/RING finger domain, C3HC4 (zinc finger)"/>
    <property type="match status" value="1"/>
</dbReference>
<evidence type="ECO:0000256" key="5">
    <source>
        <dbReference type="ARBA" id="ARBA00022679"/>
    </source>
</evidence>
<gene>
    <name evidence="17" type="ORF">TCM_012040</name>
</gene>
<evidence type="ECO:0000256" key="7">
    <source>
        <dbReference type="ARBA" id="ARBA00022723"/>
    </source>
</evidence>
<dbReference type="InterPro" id="IPR013083">
    <property type="entry name" value="Znf_RING/FYVE/PHD"/>
</dbReference>
<keyword evidence="8 14" id="KW-0863">Zinc-finger</keyword>
<dbReference type="eggNOG" id="KOG0800">
    <property type="taxonomic scope" value="Eukaryota"/>
</dbReference>
<feature type="transmembrane region" description="Helical" evidence="15">
    <location>
        <begin position="6"/>
        <end position="27"/>
    </location>
</feature>
<keyword evidence="18" id="KW-1185">Reference proteome</keyword>
<dbReference type="KEGG" id="tcc:18603883"/>
<evidence type="ECO:0000256" key="11">
    <source>
        <dbReference type="ARBA" id="ARBA00022989"/>
    </source>
</evidence>
<dbReference type="PANTHER" id="PTHR45768:SF13">
    <property type="entry name" value="TRANSCRIPTION FACTOR C2H2 FAMILY-RELATED"/>
    <property type="match status" value="1"/>
</dbReference>
<accession>A0A061FV20</accession>
<keyword evidence="12 15" id="KW-0472">Membrane</keyword>
<dbReference type="PROSITE" id="PS50089">
    <property type="entry name" value="ZF_RING_2"/>
    <property type="match status" value="1"/>
</dbReference>
<evidence type="ECO:0000256" key="10">
    <source>
        <dbReference type="ARBA" id="ARBA00022833"/>
    </source>
</evidence>
<dbReference type="SMR" id="A0A061FV20"/>
<protein>
    <recommendedName>
        <fullName evidence="4">RING-type E3 ubiquitin transferase</fullName>
        <ecNumber evidence="4">2.3.2.27</ecNumber>
    </recommendedName>
</protein>
<dbReference type="InterPro" id="IPR001841">
    <property type="entry name" value="Znf_RING"/>
</dbReference>
<comment type="subcellular location">
    <subcellularLocation>
        <location evidence="2">Membrane</location>
        <topology evidence="2">Single-pass membrane protein</topology>
    </subcellularLocation>
</comment>
<keyword evidence="7" id="KW-0479">Metal-binding</keyword>
<keyword evidence="11 15" id="KW-1133">Transmembrane helix</keyword>
<sequence>MVMEIAFSVVLLFVGVAVLVVIHVCIVGRAFRREYEDGGLVQISSNNGAKKMSDEDLKKLPSFDYKAAEKGSSPVDCVVCLENFRKGDKCKLLPNCRHSFHAQCIDSWLLKTSICPICRTSADPSKVGMILGEERGVSSHDEVELV</sequence>
<dbReference type="AlphaFoldDB" id="A0A061FV20"/>
<evidence type="ECO:0000256" key="4">
    <source>
        <dbReference type="ARBA" id="ARBA00012483"/>
    </source>
</evidence>
<keyword evidence="10" id="KW-0862">Zinc</keyword>
<evidence type="ECO:0000313" key="17">
    <source>
        <dbReference type="EMBL" id="EOY20682.1"/>
    </source>
</evidence>
<dbReference type="SMART" id="SM00184">
    <property type="entry name" value="RING"/>
    <property type="match status" value="1"/>
</dbReference>
<reference evidence="17 18" key="1">
    <citation type="journal article" date="2013" name="Genome Biol.">
        <title>The genome sequence of the most widely cultivated cacao type and its use to identify candidate genes regulating pod color.</title>
        <authorList>
            <person name="Motamayor J.C."/>
            <person name="Mockaitis K."/>
            <person name="Schmutz J."/>
            <person name="Haiminen N."/>
            <person name="Iii D.L."/>
            <person name="Cornejo O."/>
            <person name="Findley S.D."/>
            <person name="Zheng P."/>
            <person name="Utro F."/>
            <person name="Royaert S."/>
            <person name="Saski C."/>
            <person name="Jenkins J."/>
            <person name="Podicheti R."/>
            <person name="Zhao M."/>
            <person name="Scheffler B.E."/>
            <person name="Stack J.C."/>
            <person name="Feltus F.A."/>
            <person name="Mustiga G.M."/>
            <person name="Amores F."/>
            <person name="Phillips W."/>
            <person name="Marelli J.P."/>
            <person name="May G.D."/>
            <person name="Shapiro H."/>
            <person name="Ma J."/>
            <person name="Bustamante C.D."/>
            <person name="Schnell R.J."/>
            <person name="Main D."/>
            <person name="Gilbert D."/>
            <person name="Parida L."/>
            <person name="Kuhn D.N."/>
        </authorList>
    </citation>
    <scope>NUCLEOTIDE SEQUENCE [LARGE SCALE GENOMIC DNA]</scope>
    <source>
        <strain evidence="18">cv. Matina 1-6</strain>
    </source>
</reference>
<dbReference type="GO" id="GO:0008270">
    <property type="term" value="F:zinc ion binding"/>
    <property type="evidence" value="ECO:0007669"/>
    <property type="project" value="UniProtKB-KW"/>
</dbReference>
<dbReference type="Proteomes" id="UP000026915">
    <property type="component" value="Chromosome 3"/>
</dbReference>
<proteinExistence type="inferred from homology"/>
<dbReference type="Gramene" id="EOY20682">
    <property type="protein sequence ID" value="EOY20682"/>
    <property type="gene ID" value="TCM_012040"/>
</dbReference>
<evidence type="ECO:0000259" key="16">
    <source>
        <dbReference type="PROSITE" id="PS50089"/>
    </source>
</evidence>
<dbReference type="SUPFAM" id="SSF57850">
    <property type="entry name" value="RING/U-box"/>
    <property type="match status" value="1"/>
</dbReference>
<dbReference type="HOGENOM" id="CLU_013137_15_5_1"/>
<evidence type="ECO:0000256" key="2">
    <source>
        <dbReference type="ARBA" id="ARBA00004167"/>
    </source>
</evidence>
<dbReference type="GO" id="GO:0016020">
    <property type="term" value="C:membrane"/>
    <property type="evidence" value="ECO:0007669"/>
    <property type="project" value="UniProtKB-SubCell"/>
</dbReference>
<dbReference type="OrthoDB" id="8062037at2759"/>
<evidence type="ECO:0000313" key="18">
    <source>
        <dbReference type="Proteomes" id="UP000026915"/>
    </source>
</evidence>
<dbReference type="InParanoid" id="A0A061FV20"/>
<comment type="similarity">
    <text evidence="13">Belongs to the RING-type zinc finger family. ATL subfamily.</text>
</comment>
<dbReference type="Gramene" id="Tc03v2_t000640.1">
    <property type="protein sequence ID" value="Tc03v2_p000640.1"/>
    <property type="gene ID" value="Tc03v2_g000640"/>
</dbReference>
<evidence type="ECO:0000256" key="13">
    <source>
        <dbReference type="ARBA" id="ARBA00024209"/>
    </source>
</evidence>